<dbReference type="PANTHER" id="PTHR48109:SF4">
    <property type="entry name" value="DIHYDROOROTATE DEHYDROGENASE (QUINONE), MITOCHONDRIAL"/>
    <property type="match status" value="1"/>
</dbReference>
<evidence type="ECO:0000256" key="5">
    <source>
        <dbReference type="ARBA" id="ARBA00022630"/>
    </source>
</evidence>
<feature type="binding site" evidence="11">
    <location>
        <position position="172"/>
    </location>
    <ligand>
        <name>FMN</name>
        <dbReference type="ChEBI" id="CHEBI:58210"/>
    </ligand>
</feature>
<dbReference type="PANTHER" id="PTHR48109">
    <property type="entry name" value="DIHYDROOROTATE DEHYDROGENASE (QUINONE), MITOCHONDRIAL-RELATED"/>
    <property type="match status" value="1"/>
</dbReference>
<evidence type="ECO:0000256" key="8">
    <source>
        <dbReference type="ARBA" id="ARBA00023002"/>
    </source>
</evidence>
<comment type="cofactor">
    <cofactor evidence="11">
        <name>FMN</name>
        <dbReference type="ChEBI" id="CHEBI:58210"/>
    </cofactor>
    <text evidence="11">Binds 1 FMN per subunit.</text>
</comment>
<feature type="binding site" evidence="11">
    <location>
        <begin position="243"/>
        <end position="244"/>
    </location>
    <ligand>
        <name>substrate</name>
    </ligand>
</feature>
<feature type="binding site" evidence="11">
    <location>
        <begin position="62"/>
        <end position="66"/>
    </location>
    <ligand>
        <name>FMN</name>
        <dbReference type="ChEBI" id="CHEBI:58210"/>
    </ligand>
</feature>
<dbReference type="PROSITE" id="PS00911">
    <property type="entry name" value="DHODEHASE_1"/>
    <property type="match status" value="1"/>
</dbReference>
<comment type="catalytic activity">
    <reaction evidence="10 11">
        <text>(S)-dihydroorotate + a quinone = orotate + a quinol</text>
        <dbReference type="Rhea" id="RHEA:30187"/>
        <dbReference type="ChEBI" id="CHEBI:24646"/>
        <dbReference type="ChEBI" id="CHEBI:30839"/>
        <dbReference type="ChEBI" id="CHEBI:30864"/>
        <dbReference type="ChEBI" id="CHEBI:132124"/>
        <dbReference type="EC" id="1.3.5.2"/>
    </reaction>
</comment>
<feature type="binding site" evidence="11">
    <location>
        <begin position="319"/>
        <end position="320"/>
    </location>
    <ligand>
        <name>FMN</name>
        <dbReference type="ChEBI" id="CHEBI:58210"/>
    </ligand>
</feature>
<dbReference type="InterPro" id="IPR012135">
    <property type="entry name" value="Dihydroorotate_DH_1_2"/>
</dbReference>
<evidence type="ECO:0000256" key="1">
    <source>
        <dbReference type="ARBA" id="ARBA00003125"/>
    </source>
</evidence>
<feature type="binding site" evidence="11">
    <location>
        <position position="172"/>
    </location>
    <ligand>
        <name>substrate</name>
    </ligand>
</feature>
<name>A0ABQ5QCX2_9BACT</name>
<evidence type="ECO:0000256" key="11">
    <source>
        <dbReference type="HAMAP-Rule" id="MF_00225"/>
    </source>
</evidence>
<comment type="pathway">
    <text evidence="3 11">Pyrimidine metabolism; UMP biosynthesis via de novo pathway; orotate from (S)-dihydroorotate (quinone route): step 1/1.</text>
</comment>
<keyword evidence="6 11" id="KW-0288">FMN</keyword>
<evidence type="ECO:0000256" key="7">
    <source>
        <dbReference type="ARBA" id="ARBA00022975"/>
    </source>
</evidence>
<dbReference type="InterPro" id="IPR050074">
    <property type="entry name" value="DHO_dehydrogenase"/>
</dbReference>
<evidence type="ECO:0000256" key="2">
    <source>
        <dbReference type="ARBA" id="ARBA00004370"/>
    </source>
</evidence>
<dbReference type="InterPro" id="IPR013785">
    <property type="entry name" value="Aldolase_TIM"/>
</dbReference>
<dbReference type="EC" id="1.3.5.2" evidence="11"/>
<comment type="caution">
    <text evidence="13">The sequence shown here is derived from an EMBL/GenBank/DDBJ whole genome shotgun (WGS) entry which is preliminary data.</text>
</comment>
<dbReference type="Gene3D" id="3.20.20.70">
    <property type="entry name" value="Aldolase class I"/>
    <property type="match status" value="1"/>
</dbReference>
<comment type="function">
    <text evidence="1 11">Catalyzes the conversion of dihydroorotate to orotate with quinone as electron acceptor.</text>
</comment>
<keyword evidence="5 11" id="KW-0285">Flavoprotein</keyword>
<evidence type="ECO:0000256" key="4">
    <source>
        <dbReference type="ARBA" id="ARBA00005359"/>
    </source>
</evidence>
<feature type="binding site" evidence="11">
    <location>
        <position position="177"/>
    </location>
    <ligand>
        <name>substrate</name>
    </ligand>
</feature>
<feature type="binding site" evidence="11">
    <location>
        <position position="214"/>
    </location>
    <ligand>
        <name>FMN</name>
        <dbReference type="ChEBI" id="CHEBI:58210"/>
    </ligand>
</feature>
<dbReference type="RefSeq" id="WP_285571235.1">
    <property type="nucleotide sequence ID" value="NZ_BSDE01000001.1"/>
</dbReference>
<keyword evidence="8 11" id="KW-0560">Oxidoreductase</keyword>
<keyword evidence="9 11" id="KW-0472">Membrane</keyword>
<feature type="binding site" evidence="11">
    <location>
        <position position="242"/>
    </location>
    <ligand>
        <name>FMN</name>
        <dbReference type="ChEBI" id="CHEBI:58210"/>
    </ligand>
</feature>
<feature type="binding site" evidence="11">
    <location>
        <position position="269"/>
    </location>
    <ligand>
        <name>FMN</name>
        <dbReference type="ChEBI" id="CHEBI:58210"/>
    </ligand>
</feature>
<evidence type="ECO:0000256" key="9">
    <source>
        <dbReference type="ARBA" id="ARBA00023136"/>
    </source>
</evidence>
<dbReference type="Pfam" id="PF01180">
    <property type="entry name" value="DHO_dh"/>
    <property type="match status" value="1"/>
</dbReference>
<dbReference type="NCBIfam" id="TIGR01036">
    <property type="entry name" value="pyrD_sub2"/>
    <property type="match status" value="1"/>
</dbReference>
<evidence type="ECO:0000259" key="12">
    <source>
        <dbReference type="Pfam" id="PF01180"/>
    </source>
</evidence>
<evidence type="ECO:0000256" key="10">
    <source>
        <dbReference type="ARBA" id="ARBA00048639"/>
    </source>
</evidence>
<dbReference type="InterPro" id="IPR005719">
    <property type="entry name" value="Dihydroorotate_DH_2"/>
</dbReference>
<protein>
    <recommendedName>
        <fullName evidence="11">Dihydroorotate dehydrogenase (quinone)</fullName>
        <ecNumber evidence="11">1.3.5.2</ecNumber>
    </recommendedName>
    <alternativeName>
        <fullName evidence="11">DHOdehase</fullName>
        <shortName evidence="11">DHOD</shortName>
        <shortName evidence="11">DHODase</shortName>
    </alternativeName>
    <alternativeName>
        <fullName evidence="11">Dihydroorotate oxidase</fullName>
    </alternativeName>
</protein>
<comment type="similarity">
    <text evidence="4 11">Belongs to the dihydroorotate dehydrogenase family. Type 2 subfamily.</text>
</comment>
<feature type="binding site" evidence="11">
    <location>
        <begin position="111"/>
        <end position="115"/>
    </location>
    <ligand>
        <name>substrate</name>
    </ligand>
</feature>
<dbReference type="HAMAP" id="MF_00225">
    <property type="entry name" value="DHO_dh_type2"/>
    <property type="match status" value="1"/>
</dbReference>
<sequence>MDLYGALRPLLFRLDPETAHNLAFWLGARACAWPRWPEPEHPSALRRSALGLDFPSPLGLAAGLDKGATLLPVWKYLGFGHVEIGTVTPRPQPGNPKPRLFRFPEAGLILNRMGFNSEGAEVVAARLRHRPTGLVVGGNLGKNKETPEAQALDDYRAAYRLIAPEVDYIALNVSSPNTPGLRNLQAPEALKPLLAGMLELRKEMGLERQPLLLKLAPDLAEEDLDAIVDVAVAAGISGLIATNTTLDRSVVDEPLRALVESKGAGGLSGAPLKAKARQVRQRILTALRGRLPLVACGGLGSAQDVQGALEDGAALAQIYSALIFEGPNLVDRIHRGLASNPSSH</sequence>
<feature type="binding site" evidence="11">
    <location>
        <position position="298"/>
    </location>
    <ligand>
        <name>FMN</name>
        <dbReference type="ChEBI" id="CHEBI:58210"/>
    </ligand>
</feature>
<comment type="subcellular location">
    <subcellularLocation>
        <location evidence="11">Cell membrane</location>
        <topology evidence="11">Peripheral membrane protein</topology>
    </subcellularLocation>
    <subcellularLocation>
        <location evidence="2">Membrane</location>
    </subcellularLocation>
</comment>
<proteinExistence type="inferred from homology"/>
<feature type="active site" description="Nucleophile" evidence="11">
    <location>
        <position position="175"/>
    </location>
</feature>
<evidence type="ECO:0000256" key="6">
    <source>
        <dbReference type="ARBA" id="ARBA00022643"/>
    </source>
</evidence>
<evidence type="ECO:0000313" key="13">
    <source>
        <dbReference type="EMBL" id="GLH72518.1"/>
    </source>
</evidence>
<keyword evidence="14" id="KW-1185">Reference proteome</keyword>
<dbReference type="CDD" id="cd04738">
    <property type="entry name" value="DHOD_2_like"/>
    <property type="match status" value="1"/>
</dbReference>
<organism evidence="13 14">
    <name type="scientific">Geothrix limicola</name>
    <dbReference type="NCBI Taxonomy" id="2927978"/>
    <lineage>
        <taxon>Bacteria</taxon>
        <taxon>Pseudomonadati</taxon>
        <taxon>Acidobacteriota</taxon>
        <taxon>Holophagae</taxon>
        <taxon>Holophagales</taxon>
        <taxon>Holophagaceae</taxon>
        <taxon>Geothrix</taxon>
    </lineage>
</organism>
<evidence type="ECO:0000256" key="3">
    <source>
        <dbReference type="ARBA" id="ARBA00005161"/>
    </source>
</evidence>
<feature type="domain" description="Dihydroorotate dehydrogenase catalytic" evidence="12">
    <location>
        <begin position="46"/>
        <end position="339"/>
    </location>
</feature>
<accession>A0ABQ5QCX2</accession>
<feature type="binding site" evidence="11">
    <location>
        <position position="86"/>
    </location>
    <ligand>
        <name>FMN</name>
        <dbReference type="ChEBI" id="CHEBI:58210"/>
    </ligand>
</feature>
<dbReference type="EMBL" id="BSDE01000001">
    <property type="protein sequence ID" value="GLH72518.1"/>
    <property type="molecule type" value="Genomic_DNA"/>
</dbReference>
<dbReference type="PIRSF" id="PIRSF000164">
    <property type="entry name" value="DHO_oxidase"/>
    <property type="match status" value="1"/>
</dbReference>
<keyword evidence="11" id="KW-1003">Cell membrane</keyword>
<gene>
    <name evidence="11 13" type="primary">pyrD</name>
    <name evidence="13" type="ORF">GETHLI_10200</name>
</gene>
<dbReference type="SUPFAM" id="SSF51395">
    <property type="entry name" value="FMN-linked oxidoreductases"/>
    <property type="match status" value="1"/>
</dbReference>
<dbReference type="NCBIfam" id="NF003652">
    <property type="entry name" value="PRK05286.2-5"/>
    <property type="match status" value="1"/>
</dbReference>
<dbReference type="InterPro" id="IPR005720">
    <property type="entry name" value="Dihydroorotate_DH_cat"/>
</dbReference>
<reference evidence="13 14" key="1">
    <citation type="journal article" date="2023" name="Antonie Van Leeuwenhoek">
        <title>Mesoterricola silvestris gen. nov., sp. nov., Mesoterricola sediminis sp. nov., Geothrix oryzae sp. nov., Geothrix edaphica sp. nov., Geothrix rubra sp. nov., and Geothrix limicola sp. nov., six novel members of Acidobacteriota isolated from soils.</title>
        <authorList>
            <person name="Itoh H."/>
            <person name="Sugisawa Y."/>
            <person name="Mise K."/>
            <person name="Xu Z."/>
            <person name="Kuniyasu M."/>
            <person name="Ushijima N."/>
            <person name="Kawano K."/>
            <person name="Kobayashi E."/>
            <person name="Shiratori Y."/>
            <person name="Masuda Y."/>
            <person name="Senoo K."/>
        </authorList>
    </citation>
    <scope>NUCLEOTIDE SEQUENCE [LARGE SCALE GENOMIC DNA]</scope>
    <source>
        <strain evidence="13 14">Red804</strain>
    </source>
</reference>
<dbReference type="Proteomes" id="UP001165069">
    <property type="component" value="Unassembled WGS sequence"/>
</dbReference>
<comment type="subunit">
    <text evidence="11">Monomer.</text>
</comment>
<dbReference type="InterPro" id="IPR001295">
    <property type="entry name" value="Dihydroorotate_DH_CS"/>
</dbReference>
<feature type="binding site" evidence="11">
    <location>
        <position position="139"/>
    </location>
    <ligand>
        <name>FMN</name>
        <dbReference type="ChEBI" id="CHEBI:58210"/>
    </ligand>
</feature>
<keyword evidence="7 11" id="KW-0665">Pyrimidine biosynthesis</keyword>
<feature type="binding site" evidence="11">
    <location>
        <position position="66"/>
    </location>
    <ligand>
        <name>substrate</name>
    </ligand>
</feature>
<evidence type="ECO:0000313" key="14">
    <source>
        <dbReference type="Proteomes" id="UP001165069"/>
    </source>
</evidence>